<evidence type="ECO:0000313" key="11">
    <source>
        <dbReference type="Proteomes" id="UP000091857"/>
    </source>
</evidence>
<evidence type="ECO:0000313" key="10">
    <source>
        <dbReference type="EMBL" id="OAY49168.1"/>
    </source>
</evidence>
<keyword evidence="4" id="KW-0804">Transcription</keyword>
<evidence type="ECO:0000259" key="8">
    <source>
        <dbReference type="Pfam" id="PF14215"/>
    </source>
</evidence>
<dbReference type="Proteomes" id="UP000091857">
    <property type="component" value="Chromosome 5"/>
</dbReference>
<dbReference type="InterPro" id="IPR025610">
    <property type="entry name" value="MYC/MYB_N"/>
</dbReference>
<dbReference type="PANTHER" id="PTHR46266">
    <property type="entry name" value="TRANSCRIPTION FACTOR TT8"/>
    <property type="match status" value="1"/>
</dbReference>
<keyword evidence="3" id="KW-0010">Activator</keyword>
<feature type="domain" description="Plant bHLH transcription factor ACT-like" evidence="9">
    <location>
        <begin position="552"/>
        <end position="627"/>
    </location>
</feature>
<dbReference type="Pfam" id="PF22754">
    <property type="entry name" value="bHLH-TF_ACT-like_plant"/>
    <property type="match status" value="1"/>
</dbReference>
<dbReference type="EMBL" id="CM004391">
    <property type="protein sequence ID" value="OAY49169.1"/>
    <property type="molecule type" value="Genomic_DNA"/>
</dbReference>
<dbReference type="InterPro" id="IPR054502">
    <property type="entry name" value="bHLH-TF_ACT-like_plant"/>
</dbReference>
<feature type="coiled-coil region" evidence="6">
    <location>
        <begin position="467"/>
        <end position="522"/>
    </location>
</feature>
<evidence type="ECO:0000256" key="2">
    <source>
        <dbReference type="ARBA" id="ARBA00023015"/>
    </source>
</evidence>
<keyword evidence="6" id="KW-0175">Coiled coil</keyword>
<dbReference type="STRING" id="3983.A0A251KST3"/>
<name>A0A251KST3_MANES</name>
<accession>A0A251KST3</accession>
<evidence type="ECO:0000256" key="4">
    <source>
        <dbReference type="ARBA" id="ARBA00023163"/>
    </source>
</evidence>
<sequence length="630" mass="70324">MSSAMADTEKSQEVVTENLRKQLAVAVRSIQWSYAIFWSLSTRQKGVLEWVDGYYNGDIKTRKTVQALELKHDEIGLQRSEQLRELYTSLLECETDQQAKRPSAALSPEDLSDAEWYYLLCMSFLFSPGQSLPGRALENRETIWLCNAQYADNKVFSRSLLAKSASIQTVVCFPHLGGVAELGVTELVAEDPSLIQHIKASLLEFSKPVCAAKSLSAPHSADDDKGPVCVQVDCETVYASEDLHHPADTQGNGQQELNMDSADDCSNGFEKNHRAEDSILEYINGGTSHVQSWHFTDGELSNGAEGSVTSSDCMSEAVANEGNSLSCPKDKNISHFQLKELQEGNNRKFSSLDLGASDNLHYRRTLSLVLRSSTQLSGNSCFCSGNHKSNFFTWKKGAFNGHKPQLQQNMLKKILFTIPLMHSGSSLRPHIEDGGEDSFRKLKSNEICQGLKLMIHSVSEMNKASIVNDMIKYLQELEARVEELESCMDLAEYTAGPRRNDLDMVEQTSDNYENKNTDNEKKLWTSKRKASDIYETVTELDEMVSDQDVPSNVKVSMREKEVEVEMKCSYREYILLDIMDEINNLHLDVHSVQSSTIDGILTVTLKSKFRGAAVAPAGMIKQALLKIGCN</sequence>
<dbReference type="EMBL" id="CM004391">
    <property type="protein sequence ID" value="OAY49168.1"/>
    <property type="molecule type" value="Genomic_DNA"/>
</dbReference>
<feature type="domain" description="Transcription factor MYC/MYB N-terminal" evidence="8">
    <location>
        <begin position="19"/>
        <end position="200"/>
    </location>
</feature>
<protein>
    <submittedName>
        <fullName evidence="10">Uncharacterized protein</fullName>
    </submittedName>
</protein>
<organism evidence="10 11">
    <name type="scientific">Manihot esculenta</name>
    <name type="common">Cassava</name>
    <name type="synonym">Jatropha manihot</name>
    <dbReference type="NCBI Taxonomy" id="3983"/>
    <lineage>
        <taxon>Eukaryota</taxon>
        <taxon>Viridiplantae</taxon>
        <taxon>Streptophyta</taxon>
        <taxon>Embryophyta</taxon>
        <taxon>Tracheophyta</taxon>
        <taxon>Spermatophyta</taxon>
        <taxon>Magnoliopsida</taxon>
        <taxon>eudicotyledons</taxon>
        <taxon>Gunneridae</taxon>
        <taxon>Pentapetalae</taxon>
        <taxon>rosids</taxon>
        <taxon>fabids</taxon>
        <taxon>Malpighiales</taxon>
        <taxon>Euphorbiaceae</taxon>
        <taxon>Crotonoideae</taxon>
        <taxon>Manihoteae</taxon>
        <taxon>Manihot</taxon>
    </lineage>
</organism>
<proteinExistence type="predicted"/>
<dbReference type="PANTHER" id="PTHR46266:SF1">
    <property type="entry name" value="TRANSCRIPTION FACTOR MYC1"/>
    <property type="match status" value="1"/>
</dbReference>
<keyword evidence="5" id="KW-0539">Nucleus</keyword>
<dbReference type="Gramene" id="Manes.05G034700.2.v8.1">
    <property type="protein sequence ID" value="Manes.05G034700.2.v8.1.CDS"/>
    <property type="gene ID" value="Manes.05G034700.v8.1"/>
</dbReference>
<evidence type="ECO:0000256" key="1">
    <source>
        <dbReference type="ARBA" id="ARBA00004123"/>
    </source>
</evidence>
<gene>
    <name evidence="10" type="ORF">MANES_05G034700</name>
</gene>
<comment type="subcellular location">
    <subcellularLocation>
        <location evidence="1">Nucleus</location>
    </subcellularLocation>
</comment>
<evidence type="ECO:0000256" key="3">
    <source>
        <dbReference type="ARBA" id="ARBA00023159"/>
    </source>
</evidence>
<reference evidence="10 11" key="1">
    <citation type="submission" date="2016-02" db="EMBL/GenBank/DDBJ databases">
        <title>WGS assembly of Manihot esculenta.</title>
        <authorList>
            <person name="Bredeson J.V."/>
            <person name="Prochnik S.E."/>
            <person name="Lyons J.B."/>
            <person name="Schmutz J."/>
            <person name="Grimwood J."/>
            <person name="Vrebalov J."/>
            <person name="Bart R.S."/>
            <person name="Amuge T."/>
            <person name="Ferguson M.E."/>
            <person name="Green R."/>
            <person name="Putnam N."/>
            <person name="Stites J."/>
            <person name="Rounsley S."/>
            <person name="Rokhsar D.S."/>
        </authorList>
    </citation>
    <scope>NUCLEOTIDE SEQUENCE [LARGE SCALE GENOMIC DNA]</scope>
    <source>
        <strain evidence="11">cv. AM560-2</strain>
        <tissue evidence="10">Leaf</tissue>
    </source>
</reference>
<evidence type="ECO:0000256" key="6">
    <source>
        <dbReference type="SAM" id="Coils"/>
    </source>
</evidence>
<feature type="compositionally biased region" description="Polar residues" evidence="7">
    <location>
        <begin position="249"/>
        <end position="258"/>
    </location>
</feature>
<dbReference type="GO" id="GO:0080090">
    <property type="term" value="P:regulation of primary metabolic process"/>
    <property type="evidence" value="ECO:0007669"/>
    <property type="project" value="UniProtKB-ARBA"/>
</dbReference>
<dbReference type="Pfam" id="PF14215">
    <property type="entry name" value="bHLH-MYC_N"/>
    <property type="match status" value="1"/>
</dbReference>
<dbReference type="OrthoDB" id="690068at2759"/>
<dbReference type="Gramene" id="Manes.05G034700.4.v8.1">
    <property type="protein sequence ID" value="Manes.05G034700.4.v8.1.CDS"/>
    <property type="gene ID" value="Manes.05G034700.v8.1"/>
</dbReference>
<keyword evidence="2" id="KW-0805">Transcription regulation</keyword>
<keyword evidence="11" id="KW-1185">Reference proteome</keyword>
<dbReference type="AlphaFoldDB" id="A0A251KST3"/>
<dbReference type="Gramene" id="Manes.05G034700.3.v8.1">
    <property type="protein sequence ID" value="Manes.05G034700.3.v8.1.CDS"/>
    <property type="gene ID" value="Manes.05G034700.v8.1"/>
</dbReference>
<evidence type="ECO:0000259" key="9">
    <source>
        <dbReference type="Pfam" id="PF22754"/>
    </source>
</evidence>
<feature type="region of interest" description="Disordered" evidence="7">
    <location>
        <begin position="243"/>
        <end position="270"/>
    </location>
</feature>
<dbReference type="GO" id="GO:0005634">
    <property type="term" value="C:nucleus"/>
    <property type="evidence" value="ECO:0007669"/>
    <property type="project" value="UniProtKB-SubCell"/>
</dbReference>
<evidence type="ECO:0000256" key="5">
    <source>
        <dbReference type="ARBA" id="ARBA00023242"/>
    </source>
</evidence>
<evidence type="ECO:0000256" key="7">
    <source>
        <dbReference type="SAM" id="MobiDB-lite"/>
    </source>
</evidence>